<evidence type="ECO:0000256" key="1">
    <source>
        <dbReference type="SAM" id="MobiDB-lite"/>
    </source>
</evidence>
<keyword evidence="3" id="KW-1185">Reference proteome</keyword>
<reference evidence="2 3" key="1">
    <citation type="journal article" date="2016" name="Sci. Rep.">
        <title>Metabolic traits of an uncultured archaeal lineage -MSBL1- from brine pools of the Red Sea.</title>
        <authorList>
            <person name="Mwirichia R."/>
            <person name="Alam I."/>
            <person name="Rashid M."/>
            <person name="Vinu M."/>
            <person name="Ba-Alawi W."/>
            <person name="Anthony Kamau A."/>
            <person name="Kamanda Ngugi D."/>
            <person name="Goker M."/>
            <person name="Klenk H.P."/>
            <person name="Bajic V."/>
            <person name="Stingl U."/>
        </authorList>
    </citation>
    <scope>NUCLEOTIDE SEQUENCE [LARGE SCALE GENOMIC DNA]</scope>
    <source>
        <strain evidence="2">SCGC-AAA259E22</strain>
    </source>
</reference>
<organism evidence="2 3">
    <name type="scientific">candidate division MSBL1 archaeon SCGC-AAA259E22</name>
    <dbReference type="NCBI Taxonomy" id="1698265"/>
    <lineage>
        <taxon>Archaea</taxon>
        <taxon>Methanobacteriati</taxon>
        <taxon>Methanobacteriota</taxon>
        <taxon>candidate division MSBL1</taxon>
    </lineage>
</organism>
<proteinExistence type="predicted"/>
<dbReference type="AlphaFoldDB" id="A0A133UFA2"/>
<comment type="caution">
    <text evidence="2">The sequence shown here is derived from an EMBL/GenBank/DDBJ whole genome shotgun (WGS) entry which is preliminary data.</text>
</comment>
<feature type="region of interest" description="Disordered" evidence="1">
    <location>
        <begin position="1"/>
        <end position="22"/>
    </location>
</feature>
<dbReference type="EMBL" id="LHXP01000038">
    <property type="protein sequence ID" value="KXA92898.1"/>
    <property type="molecule type" value="Genomic_DNA"/>
</dbReference>
<accession>A0A133UFA2</accession>
<protein>
    <submittedName>
        <fullName evidence="2">Uncharacterized protein</fullName>
    </submittedName>
</protein>
<name>A0A133UFA2_9EURY</name>
<sequence length="126" mass="14533">MGSNSRNSKKPRKTLQTSKKPHITEKKLNCYPPTYNRGYTGYEPQEIEDDYYKILEKVRTEESTVEIAGQENLPILQEPHLYEGAIENTIEMIENSPSNVKFFFTKSQGLDELEGKIKEFLDITNG</sequence>
<dbReference type="Proteomes" id="UP000070657">
    <property type="component" value="Unassembled WGS sequence"/>
</dbReference>
<evidence type="ECO:0000313" key="2">
    <source>
        <dbReference type="EMBL" id="KXA92898.1"/>
    </source>
</evidence>
<evidence type="ECO:0000313" key="3">
    <source>
        <dbReference type="Proteomes" id="UP000070657"/>
    </source>
</evidence>
<gene>
    <name evidence="2" type="ORF">AKJ66_03220</name>
</gene>